<evidence type="ECO:0000313" key="6">
    <source>
        <dbReference type="Proteomes" id="UP000233343"/>
    </source>
</evidence>
<dbReference type="InterPro" id="IPR018060">
    <property type="entry name" value="HTH_AraC"/>
</dbReference>
<dbReference type="Gene3D" id="1.10.10.60">
    <property type="entry name" value="Homeodomain-like"/>
    <property type="match status" value="2"/>
</dbReference>
<proteinExistence type="predicted"/>
<dbReference type="SUPFAM" id="SSF46689">
    <property type="entry name" value="Homeodomain-like"/>
    <property type="match status" value="2"/>
</dbReference>
<keyword evidence="3" id="KW-0804">Transcription</keyword>
<feature type="domain" description="HTH araC/xylS-type" evidence="4">
    <location>
        <begin position="111"/>
        <end position="209"/>
    </location>
</feature>
<dbReference type="Proteomes" id="UP000233343">
    <property type="component" value="Unassembled WGS sequence"/>
</dbReference>
<evidence type="ECO:0000313" key="5">
    <source>
        <dbReference type="EMBL" id="PKG27201.1"/>
    </source>
</evidence>
<dbReference type="GO" id="GO:0003700">
    <property type="term" value="F:DNA-binding transcription factor activity"/>
    <property type="evidence" value="ECO:0007669"/>
    <property type="project" value="InterPro"/>
</dbReference>
<dbReference type="SMART" id="SM00342">
    <property type="entry name" value="HTH_ARAC"/>
    <property type="match status" value="1"/>
</dbReference>
<dbReference type="EMBL" id="PISD01000049">
    <property type="protein sequence ID" value="PKG27201.1"/>
    <property type="molecule type" value="Genomic_DNA"/>
</dbReference>
<dbReference type="PROSITE" id="PS01124">
    <property type="entry name" value="HTH_ARAC_FAMILY_2"/>
    <property type="match status" value="1"/>
</dbReference>
<dbReference type="AlphaFoldDB" id="A0A2N0ZCE7"/>
<keyword evidence="6" id="KW-1185">Reference proteome</keyword>
<dbReference type="RefSeq" id="WP_066192987.1">
    <property type="nucleotide sequence ID" value="NZ_JAFDQP010000019.1"/>
</dbReference>
<dbReference type="InterPro" id="IPR009057">
    <property type="entry name" value="Homeodomain-like_sf"/>
</dbReference>
<organism evidence="5 6">
    <name type="scientific">Cytobacillus horneckiae</name>
    <dbReference type="NCBI Taxonomy" id="549687"/>
    <lineage>
        <taxon>Bacteria</taxon>
        <taxon>Bacillati</taxon>
        <taxon>Bacillota</taxon>
        <taxon>Bacilli</taxon>
        <taxon>Bacillales</taxon>
        <taxon>Bacillaceae</taxon>
        <taxon>Cytobacillus</taxon>
    </lineage>
</organism>
<name>A0A2N0ZCE7_9BACI</name>
<dbReference type="PANTHER" id="PTHR43280">
    <property type="entry name" value="ARAC-FAMILY TRANSCRIPTIONAL REGULATOR"/>
    <property type="match status" value="1"/>
</dbReference>
<accession>A0A2N0ZCE7</accession>
<comment type="caution">
    <text evidence="5">The sequence shown here is derived from an EMBL/GenBank/DDBJ whole genome shotgun (WGS) entry which is preliminary data.</text>
</comment>
<gene>
    <name evidence="5" type="ORF">CWS20_20375</name>
</gene>
<evidence type="ECO:0000256" key="1">
    <source>
        <dbReference type="ARBA" id="ARBA00023015"/>
    </source>
</evidence>
<keyword evidence="1" id="KW-0805">Transcription regulation</keyword>
<reference evidence="5 6" key="1">
    <citation type="journal article" date="2010" name="Int. J. Syst. Evol. Microbiol.">
        <title>Bacillus horneckiae sp. nov., isolated from a spacecraft-assembly clean room.</title>
        <authorList>
            <person name="Vaishampayan P."/>
            <person name="Probst A."/>
            <person name="Krishnamurthi S."/>
            <person name="Ghosh S."/>
            <person name="Osman S."/>
            <person name="McDowall A."/>
            <person name="Ruckmani A."/>
            <person name="Mayilraj S."/>
            <person name="Venkateswaran K."/>
        </authorList>
    </citation>
    <scope>NUCLEOTIDE SEQUENCE [LARGE SCALE GENOMIC DNA]</scope>
    <source>
        <strain evidence="6">1PO1SC</strain>
    </source>
</reference>
<dbReference type="PANTHER" id="PTHR43280:SF28">
    <property type="entry name" value="HTH-TYPE TRANSCRIPTIONAL ACTIVATOR RHAS"/>
    <property type="match status" value="1"/>
</dbReference>
<keyword evidence="2" id="KW-0238">DNA-binding</keyword>
<sequence length="224" mass="26424">MGVKCTLLYDAMNIFDDKEKFLLEKLKVVLISNLKVLENKNLERYKMLIILEGNNLMNDEKLVLKEFDKTHFPLIRVNSVPKEDIFEMVINMINEQIDFNELTHVNNEKIIEALIYIEENFQNSDLNLKNVSNHLFLNTAYFSRFFRETTGIGFKDYLIKLRISKAKQMLANGHLVTDVCMSIGYTNLSYFSQIFKKEVGLCPSNFRKRYHSIYKEENNVRKIL</sequence>
<evidence type="ECO:0000256" key="3">
    <source>
        <dbReference type="ARBA" id="ARBA00023163"/>
    </source>
</evidence>
<evidence type="ECO:0000259" key="4">
    <source>
        <dbReference type="PROSITE" id="PS01124"/>
    </source>
</evidence>
<dbReference type="GO" id="GO:0043565">
    <property type="term" value="F:sequence-specific DNA binding"/>
    <property type="evidence" value="ECO:0007669"/>
    <property type="project" value="InterPro"/>
</dbReference>
<protein>
    <submittedName>
        <fullName evidence="5">AraC family transcriptional regulator</fullName>
    </submittedName>
</protein>
<dbReference type="Pfam" id="PF12833">
    <property type="entry name" value="HTH_18"/>
    <property type="match status" value="1"/>
</dbReference>
<evidence type="ECO:0000256" key="2">
    <source>
        <dbReference type="ARBA" id="ARBA00023125"/>
    </source>
</evidence>
<dbReference type="InterPro" id="IPR020449">
    <property type="entry name" value="Tscrpt_reg_AraC-type_HTH"/>
</dbReference>
<dbReference type="PRINTS" id="PR00032">
    <property type="entry name" value="HTHARAC"/>
</dbReference>